<feature type="compositionally biased region" description="Low complexity" evidence="1">
    <location>
        <begin position="1"/>
        <end position="20"/>
    </location>
</feature>
<sequence length="45" mass="5106">MSTHQQMANHNDNDQQNQPQSPLPIPLCLPWQVTLSVLGMRIPIL</sequence>
<evidence type="ECO:0000256" key="1">
    <source>
        <dbReference type="SAM" id="MobiDB-lite"/>
    </source>
</evidence>
<dbReference type="EMBL" id="CP159485">
    <property type="protein sequence ID" value="XCI29924.1"/>
    <property type="molecule type" value="Genomic_DNA"/>
</dbReference>
<evidence type="ECO:0000313" key="2">
    <source>
        <dbReference type="EMBL" id="XCI29924.1"/>
    </source>
</evidence>
<name>A0AAU8HX45_9FIRM</name>
<dbReference type="AlphaFoldDB" id="A0AAU8HX45"/>
<protein>
    <submittedName>
        <fullName evidence="2">Uncharacterized protein</fullName>
    </submittedName>
</protein>
<accession>A0AAU8HX45</accession>
<feature type="region of interest" description="Disordered" evidence="1">
    <location>
        <begin position="1"/>
        <end position="23"/>
    </location>
</feature>
<reference evidence="2" key="2">
    <citation type="submission" date="2024-06" db="EMBL/GenBank/DDBJ databases">
        <authorList>
            <person name="Petrova K.O."/>
            <person name="Toshchakov S.V."/>
            <person name="Boltjanskaja Y.V."/>
            <person name="Kevbrin V.V."/>
        </authorList>
    </citation>
    <scope>NUCLEOTIDE SEQUENCE</scope>
    <source>
        <strain evidence="2">Z-710</strain>
    </source>
</reference>
<dbReference type="RefSeq" id="WP_353894471.1">
    <property type="nucleotide sequence ID" value="NZ_CP159485.1"/>
</dbReference>
<organism evidence="2">
    <name type="scientific">Proteinivorax hydrogeniformans</name>
    <dbReference type="NCBI Taxonomy" id="1826727"/>
    <lineage>
        <taxon>Bacteria</taxon>
        <taxon>Bacillati</taxon>
        <taxon>Bacillota</taxon>
        <taxon>Clostridia</taxon>
        <taxon>Eubacteriales</taxon>
        <taxon>Proteinivoracaceae</taxon>
        <taxon>Proteinivorax</taxon>
    </lineage>
</organism>
<proteinExistence type="predicted"/>
<gene>
    <name evidence="2" type="ORF">PRVXH_001276</name>
</gene>
<reference evidence="2" key="1">
    <citation type="journal article" date="2018" name="Antonie Van Leeuwenhoek">
        <title>Proteinivorax hydrogeniformans sp. nov., an anaerobic, haloalkaliphilic bacterium fermenting proteinaceous compounds with high hydrogen production.</title>
        <authorList>
            <person name="Boltyanskaya Y."/>
            <person name="Detkova E."/>
            <person name="Pimenov N."/>
            <person name="Kevbrin V."/>
        </authorList>
    </citation>
    <scope>NUCLEOTIDE SEQUENCE</scope>
    <source>
        <strain evidence="2">Z-710</strain>
    </source>
</reference>